<dbReference type="Gene3D" id="1.10.30.10">
    <property type="entry name" value="High mobility group box domain"/>
    <property type="match status" value="1"/>
</dbReference>
<dbReference type="PANTHER" id="PTHR10270:SF324">
    <property type="entry name" value="SOX DOMAIN-CONTAINING PROTEIN DICHAETE-RELATED"/>
    <property type="match status" value="1"/>
</dbReference>
<keyword evidence="3 4" id="KW-0539">Nucleus</keyword>
<comment type="subcellular location">
    <subcellularLocation>
        <location evidence="1">Nucleus</location>
    </subcellularLocation>
</comment>
<dbReference type="FunFam" id="1.10.30.10:FF:000002">
    <property type="entry name" value="transcription factor Sox-2"/>
    <property type="match status" value="1"/>
</dbReference>
<dbReference type="InterPro" id="IPR009071">
    <property type="entry name" value="HMG_box_dom"/>
</dbReference>
<accession>A0A183III8</accession>
<reference evidence="7 8" key="2">
    <citation type="submission" date="2018-11" db="EMBL/GenBank/DDBJ databases">
        <authorList>
            <consortium name="Pathogen Informatics"/>
        </authorList>
    </citation>
    <scope>NUCLEOTIDE SEQUENCE [LARGE SCALE GENOMIC DNA]</scope>
</reference>
<dbReference type="GO" id="GO:0001228">
    <property type="term" value="F:DNA-binding transcription activator activity, RNA polymerase II-specific"/>
    <property type="evidence" value="ECO:0007669"/>
    <property type="project" value="TreeGrafter"/>
</dbReference>
<evidence type="ECO:0000313" key="9">
    <source>
        <dbReference type="WBParaSite" id="SBAD_0000359201-mRNA-1"/>
    </source>
</evidence>
<dbReference type="InterPro" id="IPR036910">
    <property type="entry name" value="HMG_box_dom_sf"/>
</dbReference>
<reference evidence="9" key="1">
    <citation type="submission" date="2016-06" db="UniProtKB">
        <authorList>
            <consortium name="WormBaseParasite"/>
        </authorList>
    </citation>
    <scope>IDENTIFICATION</scope>
</reference>
<evidence type="ECO:0000256" key="2">
    <source>
        <dbReference type="ARBA" id="ARBA00023125"/>
    </source>
</evidence>
<dbReference type="AlphaFoldDB" id="A0A183III8"/>
<keyword evidence="8" id="KW-1185">Reference proteome</keyword>
<evidence type="ECO:0000313" key="7">
    <source>
        <dbReference type="EMBL" id="VDP01129.1"/>
    </source>
</evidence>
<protein>
    <submittedName>
        <fullName evidence="9">HMG box domain-containing protein</fullName>
    </submittedName>
</protein>
<evidence type="ECO:0000256" key="1">
    <source>
        <dbReference type="ARBA" id="ARBA00004123"/>
    </source>
</evidence>
<feature type="domain" description="HMG box" evidence="6">
    <location>
        <begin position="45"/>
        <end position="113"/>
    </location>
</feature>
<name>A0A183III8_9BILA</name>
<evidence type="ECO:0000313" key="8">
    <source>
        <dbReference type="Proteomes" id="UP000270296"/>
    </source>
</evidence>
<dbReference type="PANTHER" id="PTHR10270">
    <property type="entry name" value="SOX TRANSCRIPTION FACTOR"/>
    <property type="match status" value="1"/>
</dbReference>
<dbReference type="GO" id="GO:0005634">
    <property type="term" value="C:nucleus"/>
    <property type="evidence" value="ECO:0007669"/>
    <property type="project" value="UniProtKB-SubCell"/>
</dbReference>
<feature type="DNA-binding region" description="HMG box" evidence="4">
    <location>
        <begin position="45"/>
        <end position="113"/>
    </location>
</feature>
<dbReference type="GO" id="GO:0007420">
    <property type="term" value="P:brain development"/>
    <property type="evidence" value="ECO:0007669"/>
    <property type="project" value="TreeGrafter"/>
</dbReference>
<evidence type="ECO:0000256" key="3">
    <source>
        <dbReference type="ARBA" id="ARBA00023242"/>
    </source>
</evidence>
<gene>
    <name evidence="7" type="ORF">SBAD_LOCUS3433</name>
</gene>
<feature type="region of interest" description="Disordered" evidence="5">
    <location>
        <begin position="1"/>
        <end position="24"/>
    </location>
</feature>
<organism evidence="9">
    <name type="scientific">Soboliphyme baturini</name>
    <dbReference type="NCBI Taxonomy" id="241478"/>
    <lineage>
        <taxon>Eukaryota</taxon>
        <taxon>Metazoa</taxon>
        <taxon>Ecdysozoa</taxon>
        <taxon>Nematoda</taxon>
        <taxon>Enoplea</taxon>
        <taxon>Dorylaimia</taxon>
        <taxon>Dioctophymatida</taxon>
        <taxon>Dioctophymatoidea</taxon>
        <taxon>Soboliphymatidae</taxon>
        <taxon>Soboliphyme</taxon>
    </lineage>
</organism>
<dbReference type="SMART" id="SM00398">
    <property type="entry name" value="HMG"/>
    <property type="match status" value="1"/>
</dbReference>
<proteinExistence type="predicted"/>
<dbReference type="InterPro" id="IPR050140">
    <property type="entry name" value="SRY-related_HMG-box_TF-like"/>
</dbReference>
<dbReference type="SUPFAM" id="SSF47095">
    <property type="entry name" value="HMG-box"/>
    <property type="match status" value="1"/>
</dbReference>
<sequence>MLNCDAQRDPNAMMTAADSNSSGQTVGSCVMNAGLKAATTEGGHIKRPMNAFMVWSRGQRRKMAQENPKMHNSEISKRLGTEWKNLSEAEKRPFIDEAKRLRSYRPRRKPKNIFKQKDKQYAGFSLPCLHSQMDSLMFGRGFATTFDAEKAARAFLSPPAVTYPSGNGFYPSRFDASSAEAVSKLTDMSSAFHKATTELAQAAVAAAANTSFYHPTNIYHPGSAATQLPTSLFGSNLPVVNAPSAFSGTLNLPYSGSYAATINCGTPQDPMSRSANLAAYLKPEYMFIRQDASPTAAASYIYAGTTPLI</sequence>
<keyword evidence="2 4" id="KW-0238">DNA-binding</keyword>
<dbReference type="EMBL" id="UZAM01007742">
    <property type="protein sequence ID" value="VDP01129.1"/>
    <property type="molecule type" value="Genomic_DNA"/>
</dbReference>
<evidence type="ECO:0000256" key="5">
    <source>
        <dbReference type="SAM" id="MobiDB-lite"/>
    </source>
</evidence>
<dbReference type="Pfam" id="PF00505">
    <property type="entry name" value="HMG_box"/>
    <property type="match status" value="1"/>
</dbReference>
<dbReference type="CDD" id="cd22028">
    <property type="entry name" value="HMG-box_SoxA_SoxB_SoxG"/>
    <property type="match status" value="1"/>
</dbReference>
<dbReference type="Proteomes" id="UP000270296">
    <property type="component" value="Unassembled WGS sequence"/>
</dbReference>
<dbReference type="GO" id="GO:0000122">
    <property type="term" value="P:negative regulation of transcription by RNA polymerase II"/>
    <property type="evidence" value="ECO:0007669"/>
    <property type="project" value="TreeGrafter"/>
</dbReference>
<dbReference type="WBParaSite" id="SBAD_0000359201-mRNA-1">
    <property type="protein sequence ID" value="SBAD_0000359201-mRNA-1"/>
    <property type="gene ID" value="SBAD_0000359201"/>
</dbReference>
<dbReference type="PROSITE" id="PS50118">
    <property type="entry name" value="HMG_BOX_2"/>
    <property type="match status" value="1"/>
</dbReference>
<dbReference type="OrthoDB" id="6247875at2759"/>
<dbReference type="GO" id="GO:0030182">
    <property type="term" value="P:neuron differentiation"/>
    <property type="evidence" value="ECO:0007669"/>
    <property type="project" value="TreeGrafter"/>
</dbReference>
<evidence type="ECO:0000259" key="6">
    <source>
        <dbReference type="PROSITE" id="PS50118"/>
    </source>
</evidence>
<evidence type="ECO:0000256" key="4">
    <source>
        <dbReference type="PROSITE-ProRule" id="PRU00267"/>
    </source>
</evidence>
<dbReference type="GO" id="GO:0000978">
    <property type="term" value="F:RNA polymerase II cis-regulatory region sequence-specific DNA binding"/>
    <property type="evidence" value="ECO:0007669"/>
    <property type="project" value="TreeGrafter"/>
</dbReference>